<keyword evidence="8" id="KW-0436">Ligase</keyword>
<dbReference type="InterPro" id="IPR004523">
    <property type="entry name" value="Asp-tRNA_synthase_2"/>
</dbReference>
<dbReference type="FunFam" id="3.30.930.10:FF:000013">
    <property type="entry name" value="Aspartate--tRNA ligase, cytoplasmic"/>
    <property type="match status" value="1"/>
</dbReference>
<dbReference type="Ensembl" id="ENSOABT00000020622.2">
    <property type="protein sequence ID" value="ENSOABP00000020027.2"/>
    <property type="gene ID" value="ENSOABG00000008381.2"/>
</dbReference>
<keyword evidence="11" id="KW-0648">Protein biosynthesis</keyword>
<dbReference type="InterPro" id="IPR012340">
    <property type="entry name" value="NA-bd_OB-fold"/>
</dbReference>
<evidence type="ECO:0000256" key="16">
    <source>
        <dbReference type="ARBA" id="ARBA00047904"/>
    </source>
</evidence>
<dbReference type="FunFam" id="2.40.50.140:FF:000144">
    <property type="entry name" value="Aspartate--tRNA ligase, cytoplasmic"/>
    <property type="match status" value="1"/>
</dbReference>
<dbReference type="NCBIfam" id="TIGR00458">
    <property type="entry name" value="aspS_nondisc"/>
    <property type="match status" value="1"/>
</dbReference>
<evidence type="ECO:0000313" key="19">
    <source>
        <dbReference type="Proteomes" id="UP000472276"/>
    </source>
</evidence>
<dbReference type="CDD" id="cd04320">
    <property type="entry name" value="AspRS_cyto_N"/>
    <property type="match status" value="1"/>
</dbReference>
<dbReference type="CDD" id="cd00776">
    <property type="entry name" value="AsxRS_core"/>
    <property type="match status" value="1"/>
</dbReference>
<dbReference type="GO" id="GO:0003723">
    <property type="term" value="F:RNA binding"/>
    <property type="evidence" value="ECO:0007669"/>
    <property type="project" value="TreeGrafter"/>
</dbReference>
<dbReference type="PRINTS" id="PR01042">
    <property type="entry name" value="TRNASYNTHASP"/>
</dbReference>
<dbReference type="PROSITE" id="PS50862">
    <property type="entry name" value="AA_TRNA_LIGASE_II"/>
    <property type="match status" value="1"/>
</dbReference>
<dbReference type="HAMAP" id="MF_02075">
    <property type="entry name" value="Asp_tRNA_synth_type2"/>
    <property type="match status" value="1"/>
</dbReference>
<evidence type="ECO:0000256" key="5">
    <source>
        <dbReference type="ARBA" id="ARBA00018853"/>
    </source>
</evidence>
<reference evidence="18" key="2">
    <citation type="submission" date="2025-09" db="UniProtKB">
        <authorList>
            <consortium name="Ensembl"/>
        </authorList>
    </citation>
    <scope>IDENTIFICATION</scope>
</reference>
<dbReference type="NCBIfam" id="NF003483">
    <property type="entry name" value="PRK05159.1"/>
    <property type="match status" value="1"/>
</dbReference>
<keyword evidence="6" id="KW-0963">Cytoplasm</keyword>
<comment type="catalytic activity">
    <reaction evidence="16">
        <text>tRNA(Asp) + L-aspartate + ATP = L-aspartyl-tRNA(Asp) + AMP + diphosphate</text>
        <dbReference type="Rhea" id="RHEA:19649"/>
        <dbReference type="Rhea" id="RHEA-COMP:9660"/>
        <dbReference type="Rhea" id="RHEA-COMP:9678"/>
        <dbReference type="ChEBI" id="CHEBI:29991"/>
        <dbReference type="ChEBI" id="CHEBI:30616"/>
        <dbReference type="ChEBI" id="CHEBI:33019"/>
        <dbReference type="ChEBI" id="CHEBI:78442"/>
        <dbReference type="ChEBI" id="CHEBI:78516"/>
        <dbReference type="ChEBI" id="CHEBI:456215"/>
        <dbReference type="EC" id="6.1.1.12"/>
    </reaction>
</comment>
<reference evidence="18" key="1">
    <citation type="submission" date="2025-08" db="UniProtKB">
        <authorList>
            <consortium name="Ensembl"/>
        </authorList>
    </citation>
    <scope>IDENTIFICATION</scope>
</reference>
<evidence type="ECO:0000256" key="1">
    <source>
        <dbReference type="ARBA" id="ARBA00003170"/>
    </source>
</evidence>
<dbReference type="Pfam" id="PF01336">
    <property type="entry name" value="tRNA_anti-codon"/>
    <property type="match status" value="1"/>
</dbReference>
<evidence type="ECO:0000256" key="15">
    <source>
        <dbReference type="ARBA" id="ARBA00047007"/>
    </source>
</evidence>
<feature type="domain" description="Aminoacyl-transfer RNA synthetases class-II family profile" evidence="17">
    <location>
        <begin position="162"/>
        <end position="458"/>
    </location>
</feature>
<keyword evidence="9" id="KW-0547">Nucleotide-binding</keyword>
<keyword evidence="7" id="KW-0597">Phosphoprotein</keyword>
<evidence type="ECO:0000259" key="17">
    <source>
        <dbReference type="PROSITE" id="PS50862"/>
    </source>
</evidence>
<comment type="similarity">
    <text evidence="3">Belongs to the class-II aminoacyl-tRNA synthetase family. Type 2 subfamily.</text>
</comment>
<dbReference type="InterPro" id="IPR004365">
    <property type="entry name" value="NA-bd_OB_tRNA"/>
</dbReference>
<protein>
    <recommendedName>
        <fullName evidence="5">Aspartate--tRNA ligase, cytoplasmic</fullName>
        <ecNumber evidence="4">6.1.1.12</ecNumber>
    </recommendedName>
    <alternativeName>
        <fullName evidence="14">Aspartyl-tRNA synthetase</fullName>
    </alternativeName>
</protein>
<evidence type="ECO:0000256" key="11">
    <source>
        <dbReference type="ARBA" id="ARBA00022917"/>
    </source>
</evidence>
<dbReference type="GO" id="GO:0017101">
    <property type="term" value="C:aminoacyl-tRNA synthetase multienzyme complex"/>
    <property type="evidence" value="ECO:0007669"/>
    <property type="project" value="TreeGrafter"/>
</dbReference>
<sequence length="458" mass="52094">VGHFLGKNRLSIGEVVQSVNSPDRELVRVQDLTPEKADQLIWLRARVHTSRAKGKQCFLVLRQQQFNVQALVAVGDRASKQMVKFAANITKESIVDVEATVRKVEQKIESCSQQDVELHVERIFVISQAEPRLPLQLEDAVRPDGEGEEVRMNGTTTSQAVFRLQSGVCQLFRDTLTKKGFVEIQTPKIISAASEGGANVFTVSYFKTSAFLAQSPQLYKQMCICADFDKVFCVGPVFRAEDSNTHRHLTEFVGLDIEMAFNYHYHEVIDSITDTMVQIFKGLRDNFQTEIQTVNKQFPSEPFKFLEPTLRLEYTEAVAMLREAGLLTLTPLFFFFPSPQYDTDFYVLDKYPLAVRPFYTMPDPSNPKYSNSYDMFMRGEEILSGAQRVHDAQLLTERAIHHQIDLEKIKAYIDSFRYGAPPHGGGGIGLERVCMLYLGLHNVRQTSMFPRDPKRLTP</sequence>
<evidence type="ECO:0000256" key="7">
    <source>
        <dbReference type="ARBA" id="ARBA00022553"/>
    </source>
</evidence>
<dbReference type="Pfam" id="PF00152">
    <property type="entry name" value="tRNA-synt_2"/>
    <property type="match status" value="1"/>
</dbReference>
<keyword evidence="19" id="KW-1185">Reference proteome</keyword>
<dbReference type="GO" id="GO:0004815">
    <property type="term" value="F:aspartate-tRNA ligase activity"/>
    <property type="evidence" value="ECO:0007669"/>
    <property type="project" value="UniProtKB-EC"/>
</dbReference>
<evidence type="ECO:0000256" key="2">
    <source>
        <dbReference type="ARBA" id="ARBA00004496"/>
    </source>
</evidence>
<dbReference type="SUPFAM" id="SSF55681">
    <property type="entry name" value="Class II aaRS and biotin synthetases"/>
    <property type="match status" value="1"/>
</dbReference>
<evidence type="ECO:0000256" key="6">
    <source>
        <dbReference type="ARBA" id="ARBA00022490"/>
    </source>
</evidence>
<dbReference type="InterPro" id="IPR006195">
    <property type="entry name" value="aa-tRNA-synth_II"/>
</dbReference>
<dbReference type="AlphaFoldDB" id="A0A668T161"/>
<evidence type="ECO:0000256" key="9">
    <source>
        <dbReference type="ARBA" id="ARBA00022741"/>
    </source>
</evidence>
<dbReference type="Gene3D" id="2.40.50.140">
    <property type="entry name" value="Nucleic acid-binding proteins"/>
    <property type="match status" value="1"/>
</dbReference>
<keyword evidence="12" id="KW-0007">Acetylation</keyword>
<dbReference type="GO" id="GO:0005524">
    <property type="term" value="F:ATP binding"/>
    <property type="evidence" value="ECO:0007669"/>
    <property type="project" value="UniProtKB-KW"/>
</dbReference>
<dbReference type="SUPFAM" id="SSF50249">
    <property type="entry name" value="Nucleic acid-binding proteins"/>
    <property type="match status" value="1"/>
</dbReference>
<organism evidence="18 19">
    <name type="scientific">Oreochromis aureus</name>
    <name type="common">Israeli tilapia</name>
    <name type="synonym">Chromis aureus</name>
    <dbReference type="NCBI Taxonomy" id="47969"/>
    <lineage>
        <taxon>Eukaryota</taxon>
        <taxon>Metazoa</taxon>
        <taxon>Chordata</taxon>
        <taxon>Craniata</taxon>
        <taxon>Vertebrata</taxon>
        <taxon>Euteleostomi</taxon>
        <taxon>Actinopterygii</taxon>
        <taxon>Neopterygii</taxon>
        <taxon>Teleostei</taxon>
        <taxon>Neoteleostei</taxon>
        <taxon>Acanthomorphata</taxon>
        <taxon>Ovalentaria</taxon>
        <taxon>Cichlomorphae</taxon>
        <taxon>Cichliformes</taxon>
        <taxon>Cichlidae</taxon>
        <taxon>African cichlids</taxon>
        <taxon>Pseudocrenilabrinae</taxon>
        <taxon>Oreochromini</taxon>
        <taxon>Oreochromis</taxon>
    </lineage>
</organism>
<dbReference type="Proteomes" id="UP000472276">
    <property type="component" value="Unassembled WGS sequence"/>
</dbReference>
<dbReference type="InterPro" id="IPR004364">
    <property type="entry name" value="Aa-tRNA-synt_II"/>
</dbReference>
<evidence type="ECO:0000256" key="13">
    <source>
        <dbReference type="ARBA" id="ARBA00023146"/>
    </source>
</evidence>
<evidence type="ECO:0000256" key="14">
    <source>
        <dbReference type="ARBA" id="ARBA00033155"/>
    </source>
</evidence>
<accession>A0A668T161</accession>
<dbReference type="PANTHER" id="PTHR43450:SF1">
    <property type="entry name" value="ASPARTATE--TRNA LIGASE, CYTOPLASMIC"/>
    <property type="match status" value="1"/>
</dbReference>
<evidence type="ECO:0000256" key="8">
    <source>
        <dbReference type="ARBA" id="ARBA00022598"/>
    </source>
</evidence>
<dbReference type="PANTHER" id="PTHR43450">
    <property type="entry name" value="ASPARTYL-TRNA SYNTHETASE"/>
    <property type="match status" value="1"/>
</dbReference>
<dbReference type="InterPro" id="IPR002312">
    <property type="entry name" value="Asp/Asn-tRNA-synth_IIb"/>
</dbReference>
<evidence type="ECO:0000313" key="18">
    <source>
        <dbReference type="Ensembl" id="ENSOABP00000020027.2"/>
    </source>
</evidence>
<gene>
    <name evidence="18" type="primary">DARS1</name>
</gene>
<dbReference type="GO" id="GO:0005829">
    <property type="term" value="C:cytosol"/>
    <property type="evidence" value="ECO:0007669"/>
    <property type="project" value="TreeGrafter"/>
</dbReference>
<dbReference type="Gene3D" id="3.30.930.10">
    <property type="entry name" value="Bira Bifunctional Protein, Domain 2"/>
    <property type="match status" value="1"/>
</dbReference>
<dbReference type="EC" id="6.1.1.12" evidence="4"/>
<evidence type="ECO:0000256" key="3">
    <source>
        <dbReference type="ARBA" id="ARBA00005312"/>
    </source>
</evidence>
<keyword evidence="13" id="KW-0030">Aminoacyl-tRNA synthetase</keyword>
<proteinExistence type="inferred from homology"/>
<name>A0A668T161_OREAU</name>
<evidence type="ECO:0000256" key="4">
    <source>
        <dbReference type="ARBA" id="ARBA00012841"/>
    </source>
</evidence>
<comment type="function">
    <text evidence="1">Catalyzes the specific attachment of an amino acid to its cognate tRNA in a 2 step reaction: the amino acid (AA) is first activated by ATP to form AA-AMP and then transferred to the acceptor end of the tRNA.</text>
</comment>
<evidence type="ECO:0000256" key="10">
    <source>
        <dbReference type="ARBA" id="ARBA00022840"/>
    </source>
</evidence>
<comment type="subunit">
    <text evidence="15">Homodimer. Part of a multisubunit complex that groups tRNA ligases for Arg (RARS1), Asp (DARS1), Gln (QARS1), Ile (IARS1), Leu (LARS1), Lys (KARS1), Met (MARS1) the bifunctional ligase for Glu and Pro (EPRS1) and the auxiliary subunits AIMP1/p43, AIMP2/p38 and EEF1E1/p18.</text>
</comment>
<keyword evidence="10" id="KW-0067">ATP-binding</keyword>
<evidence type="ECO:0000256" key="12">
    <source>
        <dbReference type="ARBA" id="ARBA00022990"/>
    </source>
</evidence>
<dbReference type="GO" id="GO:0006422">
    <property type="term" value="P:aspartyl-tRNA aminoacylation"/>
    <property type="evidence" value="ECO:0007669"/>
    <property type="project" value="InterPro"/>
</dbReference>
<comment type="subcellular location">
    <subcellularLocation>
        <location evidence="2">Cytoplasm</location>
    </subcellularLocation>
</comment>
<dbReference type="InterPro" id="IPR045864">
    <property type="entry name" value="aa-tRNA-synth_II/BPL/LPL"/>
</dbReference>